<dbReference type="EMBL" id="LOYH01000097">
    <property type="protein sequence ID" value="KVK74003.1"/>
    <property type="molecule type" value="Genomic_DNA"/>
</dbReference>
<dbReference type="PANTHER" id="PTHR34310:SF8">
    <property type="entry name" value="CONSERVED PROTEIN"/>
    <property type="match status" value="1"/>
</dbReference>
<organism evidence="2 3">
    <name type="scientific">Burkholderia cepacia</name>
    <name type="common">Pseudomonas cepacia</name>
    <dbReference type="NCBI Taxonomy" id="292"/>
    <lineage>
        <taxon>Bacteria</taxon>
        <taxon>Pseudomonadati</taxon>
        <taxon>Pseudomonadota</taxon>
        <taxon>Betaproteobacteria</taxon>
        <taxon>Burkholderiales</taxon>
        <taxon>Burkholderiaceae</taxon>
        <taxon>Burkholderia</taxon>
        <taxon>Burkholderia cepacia complex</taxon>
    </lineage>
</organism>
<comment type="caution">
    <text evidence="2">The sequence shown here is derived from an EMBL/GenBank/DDBJ whole genome shotgun (WGS) entry which is preliminary data.</text>
</comment>
<dbReference type="Gene3D" id="2.170.150.40">
    <property type="entry name" value="Domain of unknown function (DUF427)"/>
    <property type="match status" value="1"/>
</dbReference>
<dbReference type="Pfam" id="PF04248">
    <property type="entry name" value="NTP_transf_9"/>
    <property type="match status" value="1"/>
</dbReference>
<proteinExistence type="predicted"/>
<reference evidence="2 3" key="1">
    <citation type="submission" date="2015-11" db="EMBL/GenBank/DDBJ databases">
        <title>Expanding the genomic diversity of Burkholderia species for the development of highly accurate diagnostics.</title>
        <authorList>
            <person name="Sahl J."/>
            <person name="Keim P."/>
            <person name="Wagner D."/>
        </authorList>
    </citation>
    <scope>NUCLEOTIDE SEQUENCE [LARGE SCALE GENOMIC DNA]</scope>
    <source>
        <strain evidence="2 3">MSMB1302</strain>
    </source>
</reference>
<dbReference type="RefSeq" id="WP_059523389.1">
    <property type="nucleotide sequence ID" value="NZ_LOXZ01000027.1"/>
</dbReference>
<accession>A0A103UI96</accession>
<dbReference type="AlphaFoldDB" id="A0A103UI96"/>
<protein>
    <recommendedName>
        <fullName evidence="1">DUF427 domain-containing protein</fullName>
    </recommendedName>
</protein>
<evidence type="ECO:0000313" key="2">
    <source>
        <dbReference type="EMBL" id="KVK74003.1"/>
    </source>
</evidence>
<dbReference type="PANTHER" id="PTHR34310">
    <property type="entry name" value="DUF427 DOMAIN PROTEIN (AFU_ORTHOLOGUE AFUA_3G02220)"/>
    <property type="match status" value="1"/>
</dbReference>
<sequence length="119" mass="13290">MSDAADPRLEIVPNRHRVRVIHRGITYADSHGALTVRETGLPDTHYLPRRDVNMRRLVKSGVTSVCPFRGEAVHFDLQTEDGVIENAAWSYEEPKEAASALARYVAFDAARIDSLVETS</sequence>
<name>A0A103UI96_BURCE</name>
<evidence type="ECO:0000259" key="1">
    <source>
        <dbReference type="Pfam" id="PF04248"/>
    </source>
</evidence>
<dbReference type="Proteomes" id="UP000069001">
    <property type="component" value="Unassembled WGS sequence"/>
</dbReference>
<evidence type="ECO:0000313" key="3">
    <source>
        <dbReference type="Proteomes" id="UP000069001"/>
    </source>
</evidence>
<gene>
    <name evidence="2" type="ORF">WS90_31280</name>
</gene>
<dbReference type="InterPro" id="IPR007361">
    <property type="entry name" value="DUF427"/>
</dbReference>
<dbReference type="InterPro" id="IPR038694">
    <property type="entry name" value="DUF427_sf"/>
</dbReference>
<feature type="domain" description="DUF427" evidence="1">
    <location>
        <begin position="18"/>
        <end position="109"/>
    </location>
</feature>